<name>A0A399IW41_9CLOT</name>
<evidence type="ECO:0000313" key="1">
    <source>
        <dbReference type="EMBL" id="RII35772.1"/>
    </source>
</evidence>
<reference evidence="1 2" key="1">
    <citation type="submission" date="2018-08" db="EMBL/GenBank/DDBJ databases">
        <title>Genome of Clostridium chromiireducens C1, DSM12136.</title>
        <authorList>
            <person name="Xing M."/>
            <person name="Wei Y."/>
            <person name="Ang E.L."/>
            <person name="Zhao H."/>
            <person name="Zhang Y."/>
        </authorList>
    </citation>
    <scope>NUCLEOTIDE SEQUENCE [LARGE SCALE GENOMIC DNA]</scope>
    <source>
        <strain evidence="1 2">C1</strain>
    </source>
</reference>
<keyword evidence="1" id="KW-0808">Transferase</keyword>
<organism evidence="1 2">
    <name type="scientific">Clostridium chromiireducens</name>
    <dbReference type="NCBI Taxonomy" id="225345"/>
    <lineage>
        <taxon>Bacteria</taxon>
        <taxon>Bacillati</taxon>
        <taxon>Bacillota</taxon>
        <taxon>Clostridia</taxon>
        <taxon>Eubacteriales</taxon>
        <taxon>Clostridiaceae</taxon>
        <taxon>Clostridium</taxon>
    </lineage>
</organism>
<dbReference type="GO" id="GO:0032259">
    <property type="term" value="P:methylation"/>
    <property type="evidence" value="ECO:0007669"/>
    <property type="project" value="UniProtKB-KW"/>
</dbReference>
<dbReference type="AlphaFoldDB" id="A0A399IW41"/>
<evidence type="ECO:0000313" key="2">
    <source>
        <dbReference type="Proteomes" id="UP000265930"/>
    </source>
</evidence>
<proteinExistence type="predicted"/>
<sequence length="40" mass="4564">MTFLVTNGVDLPFDDSSFDVVIIWNQTFGLMYSEVSKSLF</sequence>
<protein>
    <submittedName>
        <fullName evidence="1">Class I SAM-dependent methyltransferase</fullName>
    </submittedName>
</protein>
<accession>A0A399IW41</accession>
<gene>
    <name evidence="1" type="ORF">D2A34_09705</name>
</gene>
<dbReference type="GO" id="GO:0008168">
    <property type="term" value="F:methyltransferase activity"/>
    <property type="evidence" value="ECO:0007669"/>
    <property type="project" value="UniProtKB-KW"/>
</dbReference>
<keyword evidence="1" id="KW-0489">Methyltransferase</keyword>
<dbReference type="EMBL" id="QXDJ01000002">
    <property type="protein sequence ID" value="RII35772.1"/>
    <property type="molecule type" value="Genomic_DNA"/>
</dbReference>
<comment type="caution">
    <text evidence="1">The sequence shown here is derived from an EMBL/GenBank/DDBJ whole genome shotgun (WGS) entry which is preliminary data.</text>
</comment>
<dbReference type="Proteomes" id="UP000265930">
    <property type="component" value="Unassembled WGS sequence"/>
</dbReference>